<proteinExistence type="predicted"/>
<accession>A0A222NZ70</accession>
<dbReference type="InterPro" id="IPR011050">
    <property type="entry name" value="Pectin_lyase_fold/virulence"/>
</dbReference>
<dbReference type="EMBL" id="CP016397">
    <property type="protein sequence ID" value="ASQ44876.1"/>
    <property type="molecule type" value="Genomic_DNA"/>
</dbReference>
<dbReference type="SUPFAM" id="SSF51126">
    <property type="entry name" value="Pectin lyase-like"/>
    <property type="match status" value="1"/>
</dbReference>
<feature type="domain" description="Right handed beta helix" evidence="1">
    <location>
        <begin position="83"/>
        <end position="259"/>
    </location>
</feature>
<dbReference type="KEGG" id="lcd:clem_01560"/>
<evidence type="ECO:0000259" key="1">
    <source>
        <dbReference type="Pfam" id="PF13229"/>
    </source>
</evidence>
<protein>
    <recommendedName>
        <fullName evidence="1">Right handed beta helix domain-containing protein</fullName>
    </recommendedName>
</protein>
<dbReference type="Pfam" id="PF13229">
    <property type="entry name" value="Beta_helix"/>
    <property type="match status" value="1"/>
</dbReference>
<name>A0A222NZ70_9GAMM</name>
<keyword evidence="3" id="KW-1185">Reference proteome</keyword>
<dbReference type="AlphaFoldDB" id="A0A222NZ70"/>
<gene>
    <name evidence="2" type="ORF">clem_01560</name>
</gene>
<dbReference type="Gene3D" id="2.160.20.10">
    <property type="entry name" value="Single-stranded right-handed beta-helix, Pectin lyase-like"/>
    <property type="match status" value="1"/>
</dbReference>
<dbReference type="RefSeq" id="WP_094089997.1">
    <property type="nucleotide sequence ID" value="NZ_CP016397.1"/>
</dbReference>
<evidence type="ECO:0000313" key="2">
    <source>
        <dbReference type="EMBL" id="ASQ44876.1"/>
    </source>
</evidence>
<organism evidence="2 3">
    <name type="scientific">Legionella clemsonensis</name>
    <dbReference type="NCBI Taxonomy" id="1867846"/>
    <lineage>
        <taxon>Bacteria</taxon>
        <taxon>Pseudomonadati</taxon>
        <taxon>Pseudomonadota</taxon>
        <taxon>Gammaproteobacteria</taxon>
        <taxon>Legionellales</taxon>
        <taxon>Legionellaceae</taxon>
        <taxon>Legionella</taxon>
    </lineage>
</organism>
<dbReference type="InterPro" id="IPR039448">
    <property type="entry name" value="Beta_helix"/>
</dbReference>
<dbReference type="InterPro" id="IPR012334">
    <property type="entry name" value="Pectin_lyas_fold"/>
</dbReference>
<evidence type="ECO:0000313" key="3">
    <source>
        <dbReference type="Proteomes" id="UP000201728"/>
    </source>
</evidence>
<dbReference type="Proteomes" id="UP000201728">
    <property type="component" value="Chromosome"/>
</dbReference>
<sequence length="285" mass="31889">MDKIVNINQVTKWISALFLLLSYNIAQGEQHCFLLESNVISAPGCYYLKKDMQGSITISSDSVTLDLNGRKLSDPNPGSWTIGVNLENRNNITIKNGYFDGFWFAISASGGRNIHIQNNVFINTKYMAITASGSNVNVLNNHISYMDFYLPKDSINFYLVGLNIRDTTGCNILNNVIYAPSLPANPPKFRLEYVGLILSSSSRNCRIKNNVFSNFKLPKFKSIAVWLASDTQGSYLRDNLILNYGYGIIGKRGSYLDKNNLSVNVTTPTWDKSLTVNNVKTNFAF</sequence>
<reference evidence="3" key="1">
    <citation type="submission" date="2016-07" db="EMBL/GenBank/DDBJ databases">
        <authorList>
            <person name="Florea S."/>
            <person name="Webb J.S."/>
            <person name="Jaromczyk J."/>
            <person name="Schardl C.L."/>
        </authorList>
    </citation>
    <scope>NUCLEOTIDE SEQUENCE [LARGE SCALE GENOMIC DNA]</scope>
    <source>
        <strain evidence="3">CDC-D5610</strain>
    </source>
</reference>